<evidence type="ECO:0000313" key="13">
    <source>
        <dbReference type="EMBL" id="SFR69649.1"/>
    </source>
</evidence>
<evidence type="ECO:0000256" key="9">
    <source>
        <dbReference type="ARBA" id="ARBA00023004"/>
    </source>
</evidence>
<name>A0A1I6ISN5_9FIRM</name>
<evidence type="ECO:0000256" key="5">
    <source>
        <dbReference type="ARBA" id="ARBA00022485"/>
    </source>
</evidence>
<dbReference type="InterPro" id="IPR058240">
    <property type="entry name" value="rSAM_sf"/>
</dbReference>
<evidence type="ECO:0000256" key="10">
    <source>
        <dbReference type="ARBA" id="ARBA00023014"/>
    </source>
</evidence>
<evidence type="ECO:0000256" key="3">
    <source>
        <dbReference type="ARBA" id="ARBA00009777"/>
    </source>
</evidence>
<keyword evidence="5" id="KW-0004">4Fe-4S</keyword>
<comment type="similarity">
    <text evidence="3 12">Belongs to the organic radical-activating enzymes family.</text>
</comment>
<dbReference type="Gene3D" id="3.20.20.70">
    <property type="entry name" value="Aldolase class I"/>
    <property type="match status" value="1"/>
</dbReference>
<reference evidence="13 14" key="1">
    <citation type="submission" date="2016-10" db="EMBL/GenBank/DDBJ databases">
        <authorList>
            <person name="de Groot N.N."/>
        </authorList>
    </citation>
    <scope>NUCLEOTIDE SEQUENCE [LARGE SCALE GENOMIC DNA]</scope>
    <source>
        <strain evidence="13 14">743A</strain>
    </source>
</reference>
<evidence type="ECO:0000256" key="7">
    <source>
        <dbReference type="ARBA" id="ARBA00022723"/>
    </source>
</evidence>
<dbReference type="OrthoDB" id="9782387at2"/>
<dbReference type="SFLD" id="SFLDG01066">
    <property type="entry name" value="organic_radical-activating_enz"/>
    <property type="match status" value="1"/>
</dbReference>
<dbReference type="PIRSF" id="PIRSF000368">
    <property type="entry name" value="NrdG"/>
    <property type="match status" value="1"/>
</dbReference>
<keyword evidence="14" id="KW-1185">Reference proteome</keyword>
<dbReference type="PANTHER" id="PTHR30352">
    <property type="entry name" value="PYRUVATE FORMATE-LYASE-ACTIVATING ENZYME"/>
    <property type="match status" value="1"/>
</dbReference>
<evidence type="ECO:0000256" key="12">
    <source>
        <dbReference type="PIRNR" id="PIRNR000368"/>
    </source>
</evidence>
<dbReference type="Pfam" id="PF13353">
    <property type="entry name" value="Fer4_12"/>
    <property type="match status" value="1"/>
</dbReference>
<dbReference type="GO" id="GO:0051539">
    <property type="term" value="F:4 iron, 4 sulfur cluster binding"/>
    <property type="evidence" value="ECO:0007669"/>
    <property type="project" value="UniProtKB-KW"/>
</dbReference>
<dbReference type="InterPro" id="IPR034457">
    <property type="entry name" value="Organic_radical-activating"/>
</dbReference>
<dbReference type="CDD" id="cd01335">
    <property type="entry name" value="Radical_SAM"/>
    <property type="match status" value="1"/>
</dbReference>
<dbReference type="InterPro" id="IPR007197">
    <property type="entry name" value="rSAM"/>
</dbReference>
<evidence type="ECO:0000256" key="11">
    <source>
        <dbReference type="ARBA" id="ARBA00047365"/>
    </source>
</evidence>
<comment type="cofactor">
    <cofactor evidence="1">
        <name>[4Fe-4S] cluster</name>
        <dbReference type="ChEBI" id="CHEBI:49883"/>
    </cofactor>
</comment>
<dbReference type="SFLD" id="SFLDG01063">
    <property type="entry name" value="activating_enzymes__group_1"/>
    <property type="match status" value="1"/>
</dbReference>
<dbReference type="GO" id="GO:0004748">
    <property type="term" value="F:ribonucleoside-diphosphate reductase activity, thioredoxin disulfide as acceptor"/>
    <property type="evidence" value="ECO:0007669"/>
    <property type="project" value="TreeGrafter"/>
</dbReference>
<dbReference type="GO" id="GO:0046872">
    <property type="term" value="F:metal ion binding"/>
    <property type="evidence" value="ECO:0007669"/>
    <property type="project" value="UniProtKB-KW"/>
</dbReference>
<evidence type="ECO:0000256" key="1">
    <source>
        <dbReference type="ARBA" id="ARBA00001966"/>
    </source>
</evidence>
<dbReference type="RefSeq" id="WP_092559713.1">
    <property type="nucleotide sequence ID" value="NZ_FOYZ01000003.1"/>
</dbReference>
<dbReference type="EMBL" id="FOYZ01000003">
    <property type="protein sequence ID" value="SFR69649.1"/>
    <property type="molecule type" value="Genomic_DNA"/>
</dbReference>
<dbReference type="EC" id="1.97.1.-" evidence="12"/>
<protein>
    <recommendedName>
        <fullName evidence="4 12">Anaerobic ribonucleoside-triphosphate reductase-activating protein</fullName>
        <ecNumber evidence="12">1.97.1.-</ecNumber>
    </recommendedName>
</protein>
<evidence type="ECO:0000256" key="2">
    <source>
        <dbReference type="ARBA" id="ARBA00003852"/>
    </source>
</evidence>
<dbReference type="AlphaFoldDB" id="A0A1I6ISN5"/>
<keyword evidence="10" id="KW-0411">Iron-sulfur</keyword>
<dbReference type="Proteomes" id="UP000199659">
    <property type="component" value="Unassembled WGS sequence"/>
</dbReference>
<evidence type="ECO:0000256" key="4">
    <source>
        <dbReference type="ARBA" id="ARBA00014281"/>
    </source>
</evidence>
<accession>A0A1I6ISN5</accession>
<dbReference type="InterPro" id="IPR012837">
    <property type="entry name" value="NrdG"/>
</dbReference>
<dbReference type="SFLD" id="SFLDS00029">
    <property type="entry name" value="Radical_SAM"/>
    <property type="match status" value="1"/>
</dbReference>
<keyword evidence="7" id="KW-0479">Metal-binding</keyword>
<keyword evidence="9" id="KW-0408">Iron</keyword>
<dbReference type="SUPFAM" id="SSF102114">
    <property type="entry name" value="Radical SAM enzymes"/>
    <property type="match status" value="1"/>
</dbReference>
<keyword evidence="8 12" id="KW-0560">Oxidoreductase</keyword>
<sequence>MNYADIKRIDVANGPGVRVSLFVSGCTHHCKGCFNQMTWDFHYGEVFTKETQEQVLEYLSKDFVKGLTVLGGEPFEYVNQKGLLPLLQEVRKRFPEKSIWCYTGYDFEQDILKDMCLKWQETTEMLSCLDVLVDGKFIEELKNLNLRFRGSSNQRIIRVPESLKAGRIILWEE</sequence>
<dbReference type="InterPro" id="IPR001989">
    <property type="entry name" value="Radical_activat_CS"/>
</dbReference>
<dbReference type="InterPro" id="IPR013785">
    <property type="entry name" value="Aldolase_TIM"/>
</dbReference>
<gene>
    <name evidence="13" type="ORF">SAMN05661086_01127</name>
</gene>
<dbReference type="PROSITE" id="PS01087">
    <property type="entry name" value="RADICAL_ACTIVATING"/>
    <property type="match status" value="1"/>
</dbReference>
<organism evidence="13 14">
    <name type="scientific">Anaeromicropila populeti</name>
    <dbReference type="NCBI Taxonomy" id="37658"/>
    <lineage>
        <taxon>Bacteria</taxon>
        <taxon>Bacillati</taxon>
        <taxon>Bacillota</taxon>
        <taxon>Clostridia</taxon>
        <taxon>Lachnospirales</taxon>
        <taxon>Lachnospiraceae</taxon>
        <taxon>Anaeromicropila</taxon>
    </lineage>
</organism>
<comment type="catalytic activity">
    <reaction evidence="11">
        <text>glycyl-[protein] + reduced [flavodoxin] + S-adenosyl-L-methionine = glycin-2-yl radical-[protein] + semiquinone [flavodoxin] + 5'-deoxyadenosine + L-methionine + H(+)</text>
        <dbReference type="Rhea" id="RHEA:61976"/>
        <dbReference type="Rhea" id="RHEA-COMP:10622"/>
        <dbReference type="Rhea" id="RHEA-COMP:14480"/>
        <dbReference type="Rhea" id="RHEA-COMP:15993"/>
        <dbReference type="Rhea" id="RHEA-COMP:15994"/>
        <dbReference type="ChEBI" id="CHEBI:15378"/>
        <dbReference type="ChEBI" id="CHEBI:17319"/>
        <dbReference type="ChEBI" id="CHEBI:29947"/>
        <dbReference type="ChEBI" id="CHEBI:32722"/>
        <dbReference type="ChEBI" id="CHEBI:57618"/>
        <dbReference type="ChEBI" id="CHEBI:57844"/>
        <dbReference type="ChEBI" id="CHEBI:59789"/>
        <dbReference type="ChEBI" id="CHEBI:140311"/>
    </reaction>
</comment>
<evidence type="ECO:0000256" key="8">
    <source>
        <dbReference type="ARBA" id="ARBA00023002"/>
    </source>
</evidence>
<comment type="function">
    <text evidence="2 12">Activation of anaerobic ribonucleoside-triphosphate reductase under anaerobic conditions by generation of an organic free radical, using S-adenosylmethionine and reduced flavodoxin as cosubstrates to produce 5'-deoxy-adenosine.</text>
</comment>
<dbReference type="STRING" id="37658.SAMN05661086_01127"/>
<dbReference type="PANTHER" id="PTHR30352:SF2">
    <property type="entry name" value="ANAEROBIC RIBONUCLEOSIDE-TRIPHOSPHATE REDUCTASE-ACTIVATING PROTEIN"/>
    <property type="match status" value="1"/>
</dbReference>
<keyword evidence="6" id="KW-0949">S-adenosyl-L-methionine</keyword>
<dbReference type="NCBIfam" id="TIGR02491">
    <property type="entry name" value="NrdG"/>
    <property type="match status" value="1"/>
</dbReference>
<evidence type="ECO:0000256" key="6">
    <source>
        <dbReference type="ARBA" id="ARBA00022691"/>
    </source>
</evidence>
<proteinExistence type="inferred from homology"/>
<evidence type="ECO:0000313" key="14">
    <source>
        <dbReference type="Proteomes" id="UP000199659"/>
    </source>
</evidence>
<dbReference type="SFLD" id="SFLDF00299">
    <property type="entry name" value="anaerobic_ribonucleoside-triph"/>
    <property type="match status" value="1"/>
</dbReference>
<dbReference type="GO" id="GO:0043365">
    <property type="term" value="F:[formate-C-acetyltransferase]-activating enzyme activity"/>
    <property type="evidence" value="ECO:0007669"/>
    <property type="project" value="InterPro"/>
</dbReference>